<protein>
    <submittedName>
        <fullName evidence="1">Cytoplasmic protein</fullName>
    </submittedName>
</protein>
<dbReference type="RefSeq" id="WP_198747494.1">
    <property type="nucleotide sequence ID" value="NZ_JAEHTE010000015.1"/>
</dbReference>
<evidence type="ECO:0000313" key="1">
    <source>
        <dbReference type="EMBL" id="MBI6885091.1"/>
    </source>
</evidence>
<gene>
    <name evidence="1" type="ORF">JEU22_14345</name>
</gene>
<proteinExistence type="predicted"/>
<accession>A0A8I1EG94</accession>
<dbReference type="EMBL" id="JAEHTE010000015">
    <property type="protein sequence ID" value="MBI6885091.1"/>
    <property type="molecule type" value="Genomic_DNA"/>
</dbReference>
<comment type="caution">
    <text evidence="1">The sequence shown here is derived from an EMBL/GenBank/DDBJ whole genome shotgun (WGS) entry which is preliminary data.</text>
</comment>
<name>A0A8I1EG94_PSEPU</name>
<sequence>MDVKEAHKHSKNHRQEILMSHSCSCFYCLESFSPNEIIDWTDNGQTAFCPKCEVDAVIGSASGIDLSNSTLRQMHEHWFA</sequence>
<reference evidence="1" key="1">
    <citation type="submission" date="2020-12" db="EMBL/GenBank/DDBJ databases">
        <title>Enhanced detection system for hospital associated transmission using whole genome sequencing surveillance.</title>
        <authorList>
            <person name="Harrison L.H."/>
            <person name="Van Tyne D."/>
            <person name="Marsh J.W."/>
            <person name="Griffith M.P."/>
            <person name="Snyder D.J."/>
            <person name="Cooper V.S."/>
            <person name="Mustapha M."/>
        </authorList>
    </citation>
    <scope>NUCLEOTIDE SEQUENCE</scope>
    <source>
        <strain evidence="1">PSB00042</strain>
    </source>
</reference>
<evidence type="ECO:0000313" key="2">
    <source>
        <dbReference type="Proteomes" id="UP000637061"/>
    </source>
</evidence>
<dbReference type="AlphaFoldDB" id="A0A8I1EG94"/>
<organism evidence="1 2">
    <name type="scientific">Pseudomonas putida</name>
    <name type="common">Arthrobacter siderocapsulatus</name>
    <dbReference type="NCBI Taxonomy" id="303"/>
    <lineage>
        <taxon>Bacteria</taxon>
        <taxon>Pseudomonadati</taxon>
        <taxon>Pseudomonadota</taxon>
        <taxon>Gammaproteobacteria</taxon>
        <taxon>Pseudomonadales</taxon>
        <taxon>Pseudomonadaceae</taxon>
        <taxon>Pseudomonas</taxon>
    </lineage>
</organism>
<dbReference type="Proteomes" id="UP000637061">
    <property type="component" value="Unassembled WGS sequence"/>
</dbReference>